<dbReference type="Proteomes" id="UP001232343">
    <property type="component" value="Unassembled WGS sequence"/>
</dbReference>
<dbReference type="PANTHER" id="PTHR37947:SF2">
    <property type="entry name" value="VON WILLEBRAND FACTOR TYPE A"/>
    <property type="match status" value="1"/>
</dbReference>
<evidence type="ECO:0000313" key="4">
    <source>
        <dbReference type="EMBL" id="MDQ0341467.1"/>
    </source>
</evidence>
<dbReference type="RefSeq" id="WP_244679713.1">
    <property type="nucleotide sequence ID" value="NZ_JALIRM010000001.1"/>
</dbReference>
<keyword evidence="5" id="KW-1185">Reference proteome</keyword>
<dbReference type="InterPro" id="IPR002035">
    <property type="entry name" value="VWF_A"/>
</dbReference>
<feature type="domain" description="VWFA" evidence="3">
    <location>
        <begin position="407"/>
        <end position="572"/>
    </location>
</feature>
<dbReference type="SMART" id="SM00327">
    <property type="entry name" value="VWA"/>
    <property type="match status" value="2"/>
</dbReference>
<dbReference type="SUPFAM" id="SSF53300">
    <property type="entry name" value="vWA-like"/>
    <property type="match status" value="2"/>
</dbReference>
<proteinExistence type="predicted"/>
<dbReference type="InterPro" id="IPR036465">
    <property type="entry name" value="vWFA_dom_sf"/>
</dbReference>
<gene>
    <name evidence="4" type="ORF">J2S14_000260</name>
</gene>
<feature type="transmembrane region" description="Helical" evidence="2">
    <location>
        <begin position="6"/>
        <end position="25"/>
    </location>
</feature>
<dbReference type="SUPFAM" id="SSF52317">
    <property type="entry name" value="Class I glutamine amidotransferase-like"/>
    <property type="match status" value="1"/>
</dbReference>
<dbReference type="CDD" id="cd00198">
    <property type="entry name" value="vWFA"/>
    <property type="match status" value="1"/>
</dbReference>
<accession>A0ABU0CZ85</accession>
<dbReference type="EMBL" id="JAUSUO010000001">
    <property type="protein sequence ID" value="MDQ0341467.1"/>
    <property type="molecule type" value="Genomic_DNA"/>
</dbReference>
<dbReference type="Pfam" id="PF13519">
    <property type="entry name" value="VWA_2"/>
    <property type="match status" value="1"/>
</dbReference>
<evidence type="ECO:0000259" key="3">
    <source>
        <dbReference type="PROSITE" id="PS50234"/>
    </source>
</evidence>
<dbReference type="InterPro" id="IPR029062">
    <property type="entry name" value="Class_I_gatase-like"/>
</dbReference>
<dbReference type="PROSITE" id="PS50234">
    <property type="entry name" value="VWFA"/>
    <property type="match status" value="1"/>
</dbReference>
<feature type="transmembrane region" description="Helical" evidence="2">
    <location>
        <begin position="813"/>
        <end position="831"/>
    </location>
</feature>
<sequence length="925" mass="103587">MGLEFKYPYLLLILIISAIVLFLFIKHSKGYNHIEKIWITCIRGLVFTLIIISLATPQLVFKIDERNVVFLVDSSASMIGTQDEILSWIEKGVISKREKDQFAIISLGKNAAVEQSLNVNKDVIQELSTNIDKYDTNIEQGIQLASSIFPSNSNGRVVLFSDGNETVGNVLDAARLLRQRGIVLDYIPITRHFGQDMAVTEFSVPSSLYEGETVKLTMKVESNYAANSKVRITLNDEEIIEKDVKIKEGTNLITFSHEATETGFYIYKGEIAATGDTFAENNHLKAISNVKGTPRVLVVQSEQNEGVSEALISSGLIVEQILPQQLPSTLSGYLRYQSILFNNVAATDIGEKKMNLINQAVKDFGTGFVMAGGENSFGLGGYFKTPIEELLPVDMEVKGKQELPSLGLIIVLDRSGSMEGDKLSLAKEAAARSVELLREKDTLGFIAFDDRPWEIIETAPITNKKDAIEKIRSVPAGGGTEIYSALEAAFNRLIPLELQRKHIILLTDGQSATSNDYHSLIDKGKKTNITLSTVALGQDSDKRLLEDLADYGAGRFYDVVDDTVIPSILSRETAVLTRTYIVDEPFYPTIHPNFDWDPLFKDGVPEMNAYIAVTPKSTSQTVLSSNKEDPVLSEWQFGLGRTIAFTSDFSGKWAGNWAKWEIWPHFINKLISKTLPSFNSEPYTVHVENKNGQTVIQLQSSSSDLNPIETVVVSQSGKKVNSSMKITAPGRYELVMDQDPGMYFISIKQLSEDGDEKLYKTGFTIPYSDELLLKGDNFSLLKEASNITGGKQLTKEKMAFAPIPHFSVKKQSITSLLIFIAFLFFFLEIAIRRFGLPNVTSLFRKYVKPRQHLIKDTEVPKLRKKIRTESYSSKTIEVKEFSPKFKDTDKENSNRNIEDRIEDNSKRNPHDSMKRLLEAKKRTNR</sequence>
<feature type="region of interest" description="Disordered" evidence="1">
    <location>
        <begin position="884"/>
        <end position="925"/>
    </location>
</feature>
<evidence type="ECO:0000313" key="5">
    <source>
        <dbReference type="Proteomes" id="UP001232343"/>
    </source>
</evidence>
<dbReference type="PANTHER" id="PTHR37947">
    <property type="entry name" value="BLL2462 PROTEIN"/>
    <property type="match status" value="1"/>
</dbReference>
<comment type="caution">
    <text evidence="4">The sequence shown here is derived from an EMBL/GenBank/DDBJ whole genome shotgun (WGS) entry which is preliminary data.</text>
</comment>
<name>A0ABU0CZ85_9BACI</name>
<protein>
    <submittedName>
        <fullName evidence="4">Secreted protein with Ig-like and vWFA domain</fullName>
    </submittedName>
</protein>
<keyword evidence="2" id="KW-1133">Transmembrane helix</keyword>
<evidence type="ECO:0000256" key="1">
    <source>
        <dbReference type="SAM" id="MobiDB-lite"/>
    </source>
</evidence>
<keyword evidence="2" id="KW-0812">Transmembrane</keyword>
<evidence type="ECO:0000256" key="2">
    <source>
        <dbReference type="SAM" id="Phobius"/>
    </source>
</evidence>
<organism evidence="4 5">
    <name type="scientific">Lederbergia wuyishanensis</name>
    <dbReference type="NCBI Taxonomy" id="1347903"/>
    <lineage>
        <taxon>Bacteria</taxon>
        <taxon>Bacillati</taxon>
        <taxon>Bacillota</taxon>
        <taxon>Bacilli</taxon>
        <taxon>Bacillales</taxon>
        <taxon>Bacillaceae</taxon>
        <taxon>Lederbergia</taxon>
    </lineage>
</organism>
<dbReference type="Pfam" id="PF00092">
    <property type="entry name" value="VWA"/>
    <property type="match status" value="1"/>
</dbReference>
<feature type="transmembrane region" description="Helical" evidence="2">
    <location>
        <begin position="37"/>
        <end position="56"/>
    </location>
</feature>
<keyword evidence="2" id="KW-0472">Membrane</keyword>
<dbReference type="Gene3D" id="3.40.50.880">
    <property type="match status" value="2"/>
</dbReference>
<dbReference type="Gene3D" id="3.40.50.410">
    <property type="entry name" value="von Willebrand factor, type A domain"/>
    <property type="match status" value="1"/>
</dbReference>
<reference evidence="4 5" key="1">
    <citation type="submission" date="2023-07" db="EMBL/GenBank/DDBJ databases">
        <title>Genomic Encyclopedia of Type Strains, Phase IV (KMG-IV): sequencing the most valuable type-strain genomes for metagenomic binning, comparative biology and taxonomic classification.</title>
        <authorList>
            <person name="Goeker M."/>
        </authorList>
    </citation>
    <scope>NUCLEOTIDE SEQUENCE [LARGE SCALE GENOMIC DNA]</scope>
    <source>
        <strain evidence="4 5">DSM 27848</strain>
    </source>
</reference>